<evidence type="ECO:0000313" key="2">
    <source>
        <dbReference type="Proteomes" id="UP000636800"/>
    </source>
</evidence>
<organism evidence="1 2">
    <name type="scientific">Vanilla planifolia</name>
    <name type="common">Vanilla</name>
    <dbReference type="NCBI Taxonomy" id="51239"/>
    <lineage>
        <taxon>Eukaryota</taxon>
        <taxon>Viridiplantae</taxon>
        <taxon>Streptophyta</taxon>
        <taxon>Embryophyta</taxon>
        <taxon>Tracheophyta</taxon>
        <taxon>Spermatophyta</taxon>
        <taxon>Magnoliopsida</taxon>
        <taxon>Liliopsida</taxon>
        <taxon>Asparagales</taxon>
        <taxon>Orchidaceae</taxon>
        <taxon>Vanilloideae</taxon>
        <taxon>Vanilleae</taxon>
        <taxon>Vanilla</taxon>
    </lineage>
</organism>
<accession>A0A835RMZ6</accession>
<evidence type="ECO:0000313" key="1">
    <source>
        <dbReference type="EMBL" id="KAG0489138.1"/>
    </source>
</evidence>
<proteinExistence type="predicted"/>
<name>A0A835RMZ6_VANPL</name>
<dbReference type="EMBL" id="JADCNL010000003">
    <property type="protein sequence ID" value="KAG0489138.1"/>
    <property type="molecule type" value="Genomic_DNA"/>
</dbReference>
<dbReference type="Proteomes" id="UP000636800">
    <property type="component" value="Chromosome 3"/>
</dbReference>
<keyword evidence="2" id="KW-1185">Reference proteome</keyword>
<dbReference type="AlphaFoldDB" id="A0A835RMZ6"/>
<reference evidence="1 2" key="1">
    <citation type="journal article" date="2020" name="Nat. Food">
        <title>A phased Vanilla planifolia genome enables genetic improvement of flavour and production.</title>
        <authorList>
            <person name="Hasing T."/>
            <person name="Tang H."/>
            <person name="Brym M."/>
            <person name="Khazi F."/>
            <person name="Huang T."/>
            <person name="Chambers A.H."/>
        </authorList>
    </citation>
    <scope>NUCLEOTIDE SEQUENCE [LARGE SCALE GENOMIC DNA]</scope>
    <source>
        <tissue evidence="1">Leaf</tissue>
    </source>
</reference>
<protein>
    <submittedName>
        <fullName evidence="1">Uncharacterized protein</fullName>
    </submittedName>
</protein>
<comment type="caution">
    <text evidence="1">The sequence shown here is derived from an EMBL/GenBank/DDBJ whole genome shotgun (WGS) entry which is preliminary data.</text>
</comment>
<sequence length="69" mass="7594">MDLRRICPTPFSFFVGVRLRGARGNRRCLSSRIQQQGSDVRGHVKDTGAQLPHCCLSCQDAFPSSPSST</sequence>
<dbReference type="OrthoDB" id="691130at2759"/>
<gene>
    <name evidence="1" type="ORF">HPP92_007949</name>
</gene>